<dbReference type="GO" id="GO:0019230">
    <property type="term" value="P:proprioception"/>
    <property type="evidence" value="ECO:0007669"/>
    <property type="project" value="TreeGrafter"/>
</dbReference>
<protein>
    <recommendedName>
        <fullName evidence="8">Protein SPEC3</fullName>
    </recommendedName>
</protein>
<proteinExistence type="predicted"/>
<organism evidence="6 7">
    <name type="scientific">Caenorhabditis angaria</name>
    <dbReference type="NCBI Taxonomy" id="860376"/>
    <lineage>
        <taxon>Eukaryota</taxon>
        <taxon>Metazoa</taxon>
        <taxon>Ecdysozoa</taxon>
        <taxon>Nematoda</taxon>
        <taxon>Chromadorea</taxon>
        <taxon>Rhabditida</taxon>
        <taxon>Rhabditina</taxon>
        <taxon>Rhabditomorpha</taxon>
        <taxon>Rhabditoidea</taxon>
        <taxon>Rhabditidae</taxon>
        <taxon>Peloderinae</taxon>
        <taxon>Caenorhabditis</taxon>
    </lineage>
</organism>
<comment type="subcellular location">
    <subcellularLocation>
        <location evidence="1">Membrane</location>
        <topology evidence="1">Multi-pass membrane protein</topology>
    </subcellularLocation>
</comment>
<keyword evidence="3 5" id="KW-1133">Transmembrane helix</keyword>
<dbReference type="GO" id="GO:0050954">
    <property type="term" value="P:sensory perception of mechanical stimulus"/>
    <property type="evidence" value="ECO:0007669"/>
    <property type="project" value="TreeGrafter"/>
</dbReference>
<dbReference type="EMBL" id="CANHGI010000002">
    <property type="protein sequence ID" value="CAI5441396.1"/>
    <property type="molecule type" value="Genomic_DNA"/>
</dbReference>
<sequence>MARLQRLYSGTSIKDYEEYLDFDEEPQARTDHESISMSKVPIHHHGRFRSAIPIMPLSLACLCFLMNVFLPGSGTLLGGISVLCCSDPRGRSKPNCICWNTTAAILQFLSAPLIIGIIWSIIWGVMFIQIARKWFISDLDHRADFLSCCPCSSW</sequence>
<dbReference type="Pfam" id="PF15795">
    <property type="entry name" value="Spec3"/>
    <property type="match status" value="1"/>
</dbReference>
<accession>A0A9P1IC16</accession>
<evidence type="ECO:0000256" key="5">
    <source>
        <dbReference type="SAM" id="Phobius"/>
    </source>
</evidence>
<dbReference type="PANTHER" id="PTHR21676:SF6">
    <property type="entry name" value="PROTEIN STUM"/>
    <property type="match status" value="1"/>
</dbReference>
<dbReference type="GO" id="GO:0016020">
    <property type="term" value="C:membrane"/>
    <property type="evidence" value="ECO:0007669"/>
    <property type="project" value="UniProtKB-SubCell"/>
</dbReference>
<keyword evidence="4 5" id="KW-0472">Membrane</keyword>
<comment type="caution">
    <text evidence="6">The sequence shown here is derived from an EMBL/GenBank/DDBJ whole genome shotgun (WGS) entry which is preliminary data.</text>
</comment>
<evidence type="ECO:0008006" key="8">
    <source>
        <dbReference type="Google" id="ProtNLM"/>
    </source>
</evidence>
<evidence type="ECO:0000256" key="4">
    <source>
        <dbReference type="ARBA" id="ARBA00023136"/>
    </source>
</evidence>
<reference evidence="6" key="1">
    <citation type="submission" date="2022-11" db="EMBL/GenBank/DDBJ databases">
        <authorList>
            <person name="Kikuchi T."/>
        </authorList>
    </citation>
    <scope>NUCLEOTIDE SEQUENCE</scope>
    <source>
        <strain evidence="6">PS1010</strain>
    </source>
</reference>
<keyword evidence="7" id="KW-1185">Reference proteome</keyword>
<evidence type="ECO:0000256" key="3">
    <source>
        <dbReference type="ARBA" id="ARBA00022989"/>
    </source>
</evidence>
<evidence type="ECO:0000313" key="6">
    <source>
        <dbReference type="EMBL" id="CAI5441396.1"/>
    </source>
</evidence>
<dbReference type="InterPro" id="IPR026673">
    <property type="entry name" value="SPEC3/Stum"/>
</dbReference>
<evidence type="ECO:0000313" key="7">
    <source>
        <dbReference type="Proteomes" id="UP001152747"/>
    </source>
</evidence>
<evidence type="ECO:0000256" key="1">
    <source>
        <dbReference type="ARBA" id="ARBA00004141"/>
    </source>
</evidence>
<name>A0A9P1IC16_9PELO</name>
<keyword evidence="2 5" id="KW-0812">Transmembrane</keyword>
<feature type="transmembrane region" description="Helical" evidence="5">
    <location>
        <begin position="103"/>
        <end position="128"/>
    </location>
</feature>
<gene>
    <name evidence="6" type="ORF">CAMP_LOCUS4033</name>
</gene>
<evidence type="ECO:0000256" key="2">
    <source>
        <dbReference type="ARBA" id="ARBA00022692"/>
    </source>
</evidence>
<feature type="transmembrane region" description="Helical" evidence="5">
    <location>
        <begin position="57"/>
        <end position="83"/>
    </location>
</feature>
<dbReference type="PANTHER" id="PTHR21676">
    <property type="entry name" value="PROTEIN STUM"/>
    <property type="match status" value="1"/>
</dbReference>
<dbReference type="GO" id="GO:0042330">
    <property type="term" value="P:taxis"/>
    <property type="evidence" value="ECO:0007669"/>
    <property type="project" value="TreeGrafter"/>
</dbReference>
<dbReference type="Proteomes" id="UP001152747">
    <property type="component" value="Unassembled WGS sequence"/>
</dbReference>
<dbReference type="OrthoDB" id="361532at2759"/>
<dbReference type="GO" id="GO:0071683">
    <property type="term" value="C:sensory dendrite"/>
    <property type="evidence" value="ECO:0007669"/>
    <property type="project" value="TreeGrafter"/>
</dbReference>
<dbReference type="AlphaFoldDB" id="A0A9P1IC16"/>